<accession>A0A1A8XU24</accession>
<keyword evidence="2" id="KW-0378">Hydrolase</keyword>
<evidence type="ECO:0000313" key="3">
    <source>
        <dbReference type="Proteomes" id="UP000199169"/>
    </source>
</evidence>
<dbReference type="STRING" id="1860102.ACCAA_580041"/>
<name>A0A1A8XU24_9PROT</name>
<dbReference type="Proteomes" id="UP000199169">
    <property type="component" value="Unassembled WGS sequence"/>
</dbReference>
<proteinExistence type="predicted"/>
<dbReference type="SUPFAM" id="SSF88723">
    <property type="entry name" value="PIN domain-like"/>
    <property type="match status" value="1"/>
</dbReference>
<dbReference type="Pfam" id="PF01850">
    <property type="entry name" value="PIN"/>
    <property type="match status" value="1"/>
</dbReference>
<sequence length="138" mass="14963">MKTFIDTNVLVYWVDDSARADAVEQLLAGESVISVQVLNEFANVLRKKRAMPVADIQTLSNTLISACEVHDLSVRTHQAALALMARYNWSLYDANIVAAAGLSGCAILCSEDMQDGCNIKFPESAGGATLTIRNPFRA</sequence>
<keyword evidence="3" id="KW-1185">Reference proteome</keyword>
<evidence type="ECO:0000259" key="1">
    <source>
        <dbReference type="Pfam" id="PF01850"/>
    </source>
</evidence>
<dbReference type="GO" id="GO:0016787">
    <property type="term" value="F:hydrolase activity"/>
    <property type="evidence" value="ECO:0007669"/>
    <property type="project" value="UniProtKB-KW"/>
</dbReference>
<gene>
    <name evidence="2" type="primary">vapC</name>
    <name evidence="2" type="ORF">ACCAA_580041</name>
</gene>
<dbReference type="EC" id="3.1.-.-" evidence="2"/>
<reference evidence="2 3" key="1">
    <citation type="submission" date="2016-06" db="EMBL/GenBank/DDBJ databases">
        <authorList>
            <person name="Kjaerup R.B."/>
            <person name="Dalgaard T.S."/>
            <person name="Juul-Madsen H.R."/>
        </authorList>
    </citation>
    <scope>NUCLEOTIDE SEQUENCE [LARGE SCALE GENOMIC DNA]</scope>
    <source>
        <strain evidence="2">3</strain>
    </source>
</reference>
<organism evidence="2 3">
    <name type="scientific">Candidatus Accumulibacter aalborgensis</name>
    <dbReference type="NCBI Taxonomy" id="1860102"/>
    <lineage>
        <taxon>Bacteria</taxon>
        <taxon>Pseudomonadati</taxon>
        <taxon>Pseudomonadota</taxon>
        <taxon>Betaproteobacteria</taxon>
        <taxon>Candidatus Accumulibacter</taxon>
    </lineage>
</organism>
<feature type="domain" description="PIN" evidence="1">
    <location>
        <begin position="4"/>
        <end position="112"/>
    </location>
</feature>
<dbReference type="CDD" id="cd18692">
    <property type="entry name" value="PIN_VapC-like"/>
    <property type="match status" value="1"/>
</dbReference>
<dbReference type="AlphaFoldDB" id="A0A1A8XU24"/>
<dbReference type="EMBL" id="FLQX01000136">
    <property type="protein sequence ID" value="SBT08565.1"/>
    <property type="molecule type" value="Genomic_DNA"/>
</dbReference>
<dbReference type="Gene3D" id="3.40.50.1010">
    <property type="entry name" value="5'-nuclease"/>
    <property type="match status" value="1"/>
</dbReference>
<dbReference type="RefSeq" id="WP_186408329.1">
    <property type="nucleotide sequence ID" value="NZ_FLQX01000136.1"/>
</dbReference>
<dbReference type="InterPro" id="IPR002716">
    <property type="entry name" value="PIN_dom"/>
</dbReference>
<evidence type="ECO:0000313" key="2">
    <source>
        <dbReference type="EMBL" id="SBT08565.1"/>
    </source>
</evidence>
<protein>
    <submittedName>
        <fullName evidence="2">Ribonuclease VapC</fullName>
        <ecNumber evidence="2">3.1.-.-</ecNumber>
    </submittedName>
</protein>
<dbReference type="InterPro" id="IPR029060">
    <property type="entry name" value="PIN-like_dom_sf"/>
</dbReference>